<name>A0A834DJ54_9CHIR</name>
<proteinExistence type="predicted"/>
<evidence type="ECO:0000256" key="1">
    <source>
        <dbReference type="SAM" id="SignalP"/>
    </source>
</evidence>
<reference evidence="2 3" key="1">
    <citation type="journal article" date="2020" name="Nature">
        <title>Six reference-quality genomes reveal evolution of bat adaptations.</title>
        <authorList>
            <person name="Jebb D."/>
            <person name="Huang Z."/>
            <person name="Pippel M."/>
            <person name="Hughes G.M."/>
            <person name="Lavrichenko K."/>
            <person name="Devanna P."/>
            <person name="Winkler S."/>
            <person name="Jermiin L.S."/>
            <person name="Skirmuntt E.C."/>
            <person name="Katzourakis A."/>
            <person name="Burkitt-Gray L."/>
            <person name="Ray D.A."/>
            <person name="Sullivan K.A.M."/>
            <person name="Roscito J.G."/>
            <person name="Kirilenko B.M."/>
            <person name="Davalos L.M."/>
            <person name="Corthals A.P."/>
            <person name="Power M.L."/>
            <person name="Jones G."/>
            <person name="Ransome R.D."/>
            <person name="Dechmann D.K.N."/>
            <person name="Locatelli A.G."/>
            <person name="Puechmaille S.J."/>
            <person name="Fedrigo O."/>
            <person name="Jarvis E.D."/>
            <person name="Hiller M."/>
            <person name="Vernes S.C."/>
            <person name="Myers E.W."/>
            <person name="Teeling E.C."/>
        </authorList>
    </citation>
    <scope>NUCLEOTIDE SEQUENCE [LARGE SCALE GENOMIC DNA]</scope>
    <source>
        <tissue evidence="2">Muscle</tissue>
    </source>
</reference>
<comment type="caution">
    <text evidence="2">The sequence shown here is derived from an EMBL/GenBank/DDBJ whole genome shotgun (WGS) entry which is preliminary data.</text>
</comment>
<keyword evidence="1" id="KW-0732">Signal</keyword>
<sequence length="177" mass="19527">MPPELLFGQLAFAFQCLLSARADSVLDRPQKTWRGAKCSGKILLLWGGGRSNGGERTESPCRALLAKAQLPREAHSQRIPAFVEGRPCAYTLPFQKTPQRCQEKFFLRGQLPAAQSFDPKASAARTKLRGAGSSIFSSSLSPPALNQLGLPSPFRYWLEMLLQALVQMKPSCTHVRQ</sequence>
<feature type="chain" id="PRO_5032514728" evidence="1">
    <location>
        <begin position="23"/>
        <end position="177"/>
    </location>
</feature>
<protein>
    <submittedName>
        <fullName evidence="2">Uncharacterized protein</fullName>
    </submittedName>
</protein>
<dbReference type="Proteomes" id="UP000664940">
    <property type="component" value="Unassembled WGS sequence"/>
</dbReference>
<accession>A0A834DJ54</accession>
<feature type="signal peptide" evidence="1">
    <location>
        <begin position="1"/>
        <end position="22"/>
    </location>
</feature>
<evidence type="ECO:0000313" key="2">
    <source>
        <dbReference type="EMBL" id="KAF6081769.1"/>
    </source>
</evidence>
<evidence type="ECO:0000313" key="3">
    <source>
        <dbReference type="Proteomes" id="UP000664940"/>
    </source>
</evidence>
<gene>
    <name evidence="2" type="ORF">HJG60_008788</name>
</gene>
<dbReference type="EMBL" id="JABVXQ010000013">
    <property type="protein sequence ID" value="KAF6081769.1"/>
    <property type="molecule type" value="Genomic_DNA"/>
</dbReference>
<organism evidence="2 3">
    <name type="scientific">Phyllostomus discolor</name>
    <name type="common">pale spear-nosed bat</name>
    <dbReference type="NCBI Taxonomy" id="89673"/>
    <lineage>
        <taxon>Eukaryota</taxon>
        <taxon>Metazoa</taxon>
        <taxon>Chordata</taxon>
        <taxon>Craniata</taxon>
        <taxon>Vertebrata</taxon>
        <taxon>Euteleostomi</taxon>
        <taxon>Mammalia</taxon>
        <taxon>Eutheria</taxon>
        <taxon>Laurasiatheria</taxon>
        <taxon>Chiroptera</taxon>
        <taxon>Yangochiroptera</taxon>
        <taxon>Phyllostomidae</taxon>
        <taxon>Phyllostominae</taxon>
        <taxon>Phyllostomus</taxon>
    </lineage>
</organism>
<dbReference type="AlphaFoldDB" id="A0A834DJ54"/>